<dbReference type="InterPro" id="IPR011711">
    <property type="entry name" value="GntR_C"/>
</dbReference>
<reference evidence="5" key="1">
    <citation type="submission" date="2022-01" db="EMBL/GenBank/DDBJ databases">
        <title>Colwellia maritima, isolated from seawater.</title>
        <authorList>
            <person name="Kristyanto S."/>
            <person name="Jung J."/>
            <person name="Jeon C.O."/>
        </authorList>
    </citation>
    <scope>NUCLEOTIDE SEQUENCE</scope>
    <source>
        <strain evidence="5">MSW7</strain>
    </source>
</reference>
<dbReference type="InterPro" id="IPR036390">
    <property type="entry name" value="WH_DNA-bd_sf"/>
</dbReference>
<comment type="caution">
    <text evidence="5">The sequence shown here is derived from an EMBL/GenBank/DDBJ whole genome shotgun (WGS) entry which is preliminary data.</text>
</comment>
<dbReference type="Pfam" id="PF00392">
    <property type="entry name" value="GntR"/>
    <property type="match status" value="1"/>
</dbReference>
<dbReference type="RefSeq" id="WP_242283722.1">
    <property type="nucleotide sequence ID" value="NZ_JAKKSL010000001.1"/>
</dbReference>
<evidence type="ECO:0000313" key="5">
    <source>
        <dbReference type="EMBL" id="MCI2282759.1"/>
    </source>
</evidence>
<evidence type="ECO:0000259" key="4">
    <source>
        <dbReference type="PROSITE" id="PS50949"/>
    </source>
</evidence>
<organism evidence="5 6">
    <name type="scientific">Colwellia maritima</name>
    <dbReference type="NCBI Taxonomy" id="2912588"/>
    <lineage>
        <taxon>Bacteria</taxon>
        <taxon>Pseudomonadati</taxon>
        <taxon>Pseudomonadota</taxon>
        <taxon>Gammaproteobacteria</taxon>
        <taxon>Alteromonadales</taxon>
        <taxon>Colwelliaceae</taxon>
        <taxon>Colwellia</taxon>
    </lineage>
</organism>
<gene>
    <name evidence="5" type="ORF">L3081_04245</name>
</gene>
<dbReference type="Pfam" id="PF07729">
    <property type="entry name" value="FCD"/>
    <property type="match status" value="1"/>
</dbReference>
<protein>
    <submittedName>
        <fullName evidence="5">GntR family transcriptional regulator</fullName>
    </submittedName>
</protein>
<dbReference type="PANTHER" id="PTHR43537">
    <property type="entry name" value="TRANSCRIPTIONAL REGULATOR, GNTR FAMILY"/>
    <property type="match status" value="1"/>
</dbReference>
<feature type="domain" description="HTH gntR-type" evidence="4">
    <location>
        <begin position="10"/>
        <end position="77"/>
    </location>
</feature>
<evidence type="ECO:0000256" key="2">
    <source>
        <dbReference type="ARBA" id="ARBA00023125"/>
    </source>
</evidence>
<evidence type="ECO:0000256" key="1">
    <source>
        <dbReference type="ARBA" id="ARBA00023015"/>
    </source>
</evidence>
<dbReference type="EMBL" id="JAKKSL010000001">
    <property type="protein sequence ID" value="MCI2282759.1"/>
    <property type="molecule type" value="Genomic_DNA"/>
</dbReference>
<dbReference type="Proteomes" id="UP001139646">
    <property type="component" value="Unassembled WGS sequence"/>
</dbReference>
<dbReference type="CDD" id="cd07377">
    <property type="entry name" value="WHTH_GntR"/>
    <property type="match status" value="1"/>
</dbReference>
<dbReference type="Gene3D" id="1.20.120.530">
    <property type="entry name" value="GntR ligand-binding domain-like"/>
    <property type="match status" value="1"/>
</dbReference>
<dbReference type="PROSITE" id="PS50949">
    <property type="entry name" value="HTH_GNTR"/>
    <property type="match status" value="1"/>
</dbReference>
<evidence type="ECO:0000256" key="3">
    <source>
        <dbReference type="ARBA" id="ARBA00023163"/>
    </source>
</evidence>
<keyword evidence="2" id="KW-0238">DNA-binding</keyword>
<dbReference type="PANTHER" id="PTHR43537:SF45">
    <property type="entry name" value="GNTR FAMILY REGULATORY PROTEIN"/>
    <property type="match status" value="1"/>
</dbReference>
<dbReference type="InterPro" id="IPR000524">
    <property type="entry name" value="Tscrpt_reg_HTH_GntR"/>
</dbReference>
<dbReference type="Gene3D" id="1.10.10.10">
    <property type="entry name" value="Winged helix-like DNA-binding domain superfamily/Winged helix DNA-binding domain"/>
    <property type="match status" value="1"/>
</dbReference>
<accession>A0ABS9WXZ2</accession>
<keyword evidence="6" id="KW-1185">Reference proteome</keyword>
<dbReference type="InterPro" id="IPR008920">
    <property type="entry name" value="TF_FadR/GntR_C"/>
</dbReference>
<proteinExistence type="predicted"/>
<dbReference type="InterPro" id="IPR036388">
    <property type="entry name" value="WH-like_DNA-bd_sf"/>
</dbReference>
<dbReference type="SUPFAM" id="SSF48008">
    <property type="entry name" value="GntR ligand-binding domain-like"/>
    <property type="match status" value="1"/>
</dbReference>
<dbReference type="SMART" id="SM00895">
    <property type="entry name" value="FCD"/>
    <property type="match status" value="1"/>
</dbReference>
<sequence length="230" mass="26337">MKKPIKTNVVPLSEKAYQTIRALILDNEFRAGDQILEKVLVEKLNISRTPIREACVQLEKEGLINIRPRRGIFIKPISGADMNEIYDIMTALEAQAAKTLAEKVANKTITEQEIKQLELPTLRMEKALEKDNLKEWAEADEEFHLCLLDLCGNVRLKQVVLQFWGQAHRVRYFTLALRDKPTDSTDDHKAVVAAIRLGDAKKAGEIHSLHRQKGKNNLLNIIEKYRFDNL</sequence>
<name>A0ABS9WXZ2_9GAMM</name>
<dbReference type="SMART" id="SM00345">
    <property type="entry name" value="HTH_GNTR"/>
    <property type="match status" value="1"/>
</dbReference>
<evidence type="ECO:0000313" key="6">
    <source>
        <dbReference type="Proteomes" id="UP001139646"/>
    </source>
</evidence>
<keyword evidence="1" id="KW-0805">Transcription regulation</keyword>
<keyword evidence="3" id="KW-0804">Transcription</keyword>
<dbReference type="SUPFAM" id="SSF46785">
    <property type="entry name" value="Winged helix' DNA-binding domain"/>
    <property type="match status" value="1"/>
</dbReference>